<dbReference type="GO" id="GO:0000139">
    <property type="term" value="C:Golgi membrane"/>
    <property type="evidence" value="ECO:0007669"/>
    <property type="project" value="TreeGrafter"/>
</dbReference>
<organism evidence="9 10">
    <name type="scientific">Ascosphaera apis ARSEF 7405</name>
    <dbReference type="NCBI Taxonomy" id="392613"/>
    <lineage>
        <taxon>Eukaryota</taxon>
        <taxon>Fungi</taxon>
        <taxon>Dikarya</taxon>
        <taxon>Ascomycota</taxon>
        <taxon>Pezizomycotina</taxon>
        <taxon>Eurotiomycetes</taxon>
        <taxon>Eurotiomycetidae</taxon>
        <taxon>Onygenales</taxon>
        <taxon>Ascosphaeraceae</taxon>
        <taxon>Ascosphaera</taxon>
    </lineage>
</organism>
<dbReference type="AlphaFoldDB" id="A0A166N8W5"/>
<dbReference type="EMBL" id="AZGZ01000026">
    <property type="protein sequence ID" value="KZZ88400.1"/>
    <property type="molecule type" value="Genomic_DNA"/>
</dbReference>
<evidence type="ECO:0000256" key="3">
    <source>
        <dbReference type="ARBA" id="ARBA00022597"/>
    </source>
</evidence>
<evidence type="ECO:0000256" key="8">
    <source>
        <dbReference type="SAM" id="Phobius"/>
    </source>
</evidence>
<feature type="transmembrane region" description="Helical" evidence="8">
    <location>
        <begin position="111"/>
        <end position="132"/>
    </location>
</feature>
<dbReference type="GO" id="GO:0005462">
    <property type="term" value="F:UDP-N-acetylglucosamine transmembrane transporter activity"/>
    <property type="evidence" value="ECO:0007669"/>
    <property type="project" value="TreeGrafter"/>
</dbReference>
<keyword evidence="4 8" id="KW-0812">Transmembrane</keyword>
<comment type="caution">
    <text evidence="9">The sequence shown here is derived from an EMBL/GenBank/DDBJ whole genome shotgun (WGS) entry which is preliminary data.</text>
</comment>
<evidence type="ECO:0000256" key="5">
    <source>
        <dbReference type="ARBA" id="ARBA00022989"/>
    </source>
</evidence>
<evidence type="ECO:0000256" key="4">
    <source>
        <dbReference type="ARBA" id="ARBA00022692"/>
    </source>
</evidence>
<reference evidence="9 10" key="1">
    <citation type="journal article" date="2016" name="Genome Biol. Evol.">
        <title>Divergent and convergent evolution of fungal pathogenicity.</title>
        <authorList>
            <person name="Shang Y."/>
            <person name="Xiao G."/>
            <person name="Zheng P."/>
            <person name="Cen K."/>
            <person name="Zhan S."/>
            <person name="Wang C."/>
        </authorList>
    </citation>
    <scope>NUCLEOTIDE SEQUENCE [LARGE SCALE GENOMIC DNA]</scope>
    <source>
        <strain evidence="9 10">ARSEF 7405</strain>
    </source>
</reference>
<feature type="compositionally biased region" description="Polar residues" evidence="7">
    <location>
        <begin position="18"/>
        <end position="38"/>
    </location>
</feature>
<dbReference type="OrthoDB" id="999962at2759"/>
<name>A0A166N8W5_9EURO</name>
<feature type="transmembrane region" description="Helical" evidence="8">
    <location>
        <begin position="210"/>
        <end position="226"/>
    </location>
</feature>
<evidence type="ECO:0000256" key="7">
    <source>
        <dbReference type="SAM" id="MobiDB-lite"/>
    </source>
</evidence>
<keyword evidence="2" id="KW-0813">Transport</keyword>
<feature type="transmembrane region" description="Helical" evidence="8">
    <location>
        <begin position="153"/>
        <end position="171"/>
    </location>
</feature>
<sequence>MASNAQGSAEPRIRERNSQAGLDTSGTRTPTPAFSSGTDAPRRHRSASVTHLKEDKMLEKGEINKRTVVCAVVQSTVPTFLNILLIVSLIFGGCCANVFALEAIVSEQPDSGTLITLTQFIVCSLFTLPNFFSISAGPCNFFLKPRGIPLRSWIIFTAYFLTVNLLNNSAFSFRISVPLHIIVRSAGPVASMIIGYLYNSKRYSRMQIGSVMLLTVGVVGAALADANAKGKSISFSGGSTANGQSTLKTVIGFSILGLAMILAAFQGVFADKMYAKFGHEHWREALFYCHTLSLPFFLPALPQLIPQLRELLASPPLLDYITETTPFMKSSFSSEAPSTISHVFYSILRNSAIFPYLEPVFAHTPIKMFYLILNALTQFFCIRGVHMLAATTSSLTVVIVLNVRKLVSLMLSVYVFGNMLAPGVVAGAFTVFLAGGIYAYEGSRLKKASVRKTSVTKMSVEHKEE</sequence>
<evidence type="ECO:0000313" key="9">
    <source>
        <dbReference type="EMBL" id="KZZ88400.1"/>
    </source>
</evidence>
<feature type="region of interest" description="Disordered" evidence="7">
    <location>
        <begin position="1"/>
        <end position="48"/>
    </location>
</feature>
<evidence type="ECO:0000256" key="2">
    <source>
        <dbReference type="ARBA" id="ARBA00022448"/>
    </source>
</evidence>
<gene>
    <name evidence="9" type="ORF">AAP_04972</name>
</gene>
<feature type="transmembrane region" description="Helical" evidence="8">
    <location>
        <begin position="415"/>
        <end position="440"/>
    </location>
</feature>
<evidence type="ECO:0000256" key="6">
    <source>
        <dbReference type="ARBA" id="ARBA00023136"/>
    </source>
</evidence>
<feature type="transmembrane region" description="Helical" evidence="8">
    <location>
        <begin position="385"/>
        <end position="403"/>
    </location>
</feature>
<feature type="transmembrane region" description="Helical" evidence="8">
    <location>
        <begin position="177"/>
        <end position="198"/>
    </location>
</feature>
<keyword evidence="5 8" id="KW-1133">Transmembrane helix</keyword>
<comment type="subcellular location">
    <subcellularLocation>
        <location evidence="1">Endomembrane system</location>
        <topology evidence="1">Multi-pass membrane protein</topology>
    </subcellularLocation>
</comment>
<evidence type="ECO:0000256" key="1">
    <source>
        <dbReference type="ARBA" id="ARBA00004127"/>
    </source>
</evidence>
<dbReference type="Proteomes" id="UP000242877">
    <property type="component" value="Unassembled WGS sequence"/>
</dbReference>
<dbReference type="PANTHER" id="PTHR10778">
    <property type="entry name" value="SOLUTE CARRIER FAMILY 35 MEMBER B"/>
    <property type="match status" value="1"/>
</dbReference>
<keyword evidence="6 8" id="KW-0472">Membrane</keyword>
<accession>A0A166N8W5</accession>
<feature type="transmembrane region" description="Helical" evidence="8">
    <location>
        <begin position="246"/>
        <end position="265"/>
    </location>
</feature>
<dbReference type="GO" id="GO:0005464">
    <property type="term" value="F:UDP-xylose transmembrane transporter activity"/>
    <property type="evidence" value="ECO:0007669"/>
    <property type="project" value="TreeGrafter"/>
</dbReference>
<feature type="transmembrane region" description="Helical" evidence="8">
    <location>
        <begin position="83"/>
        <end position="105"/>
    </location>
</feature>
<keyword evidence="10" id="KW-1185">Reference proteome</keyword>
<dbReference type="PANTHER" id="PTHR10778:SF4">
    <property type="entry name" value="NUCLEOTIDE SUGAR TRANSPORTER SLC35B4"/>
    <property type="match status" value="1"/>
</dbReference>
<evidence type="ECO:0000313" key="10">
    <source>
        <dbReference type="Proteomes" id="UP000242877"/>
    </source>
</evidence>
<dbReference type="Pfam" id="PF08449">
    <property type="entry name" value="UAA"/>
    <property type="match status" value="1"/>
</dbReference>
<dbReference type="GO" id="GO:0005789">
    <property type="term" value="C:endoplasmic reticulum membrane"/>
    <property type="evidence" value="ECO:0007669"/>
    <property type="project" value="TreeGrafter"/>
</dbReference>
<protein>
    <submittedName>
        <fullName evidence="9">UAA transporter</fullName>
    </submittedName>
</protein>
<dbReference type="VEuPathDB" id="FungiDB:AAP_04972"/>
<dbReference type="InterPro" id="IPR013657">
    <property type="entry name" value="SCL35B1-4/HUT1"/>
</dbReference>
<keyword evidence="3" id="KW-0762">Sugar transport</keyword>
<proteinExistence type="predicted"/>